<proteinExistence type="inferred from homology"/>
<gene>
    <name evidence="2" type="ORF">DFR64_2739</name>
</gene>
<sequence>MNNRFKTVFDKNPLIGMVHLLPLPGSPSYAGSITAIMQAAVEDMLALQKGGADAFIIENFGDVPYEGEITREALAVMAAVCAQLSKESSLPFGINVQFNDIDSEWALALASAADFIRVEAFVENRIGIHGISYACAPRLMRLKAAYPAKAMIFADINVKHTFPLAPQPIEFSVHEAIESGADALIVTGLLTGQNPTIEDVQQVKEMAGGTPVIIGSGINAKNAAQYLAVSDGVIVGSSLKFDGDVNKRVDAERVAGLVESLHQ</sequence>
<name>A0A347ZPY4_9CHLR</name>
<comment type="similarity">
    <text evidence="1">Belongs to the BtpA family.</text>
</comment>
<evidence type="ECO:0000313" key="3">
    <source>
        <dbReference type="Proteomes" id="UP000256388"/>
    </source>
</evidence>
<dbReference type="Proteomes" id="UP000256388">
    <property type="component" value="Unassembled WGS sequence"/>
</dbReference>
<dbReference type="InterPro" id="IPR011060">
    <property type="entry name" value="RibuloseP-bd_barrel"/>
</dbReference>
<dbReference type="InterPro" id="IPR013785">
    <property type="entry name" value="Aldolase_TIM"/>
</dbReference>
<accession>A0A347ZPY4</accession>
<dbReference type="OrthoDB" id="9791357at2"/>
<dbReference type="Gene3D" id="3.20.20.70">
    <property type="entry name" value="Aldolase class I"/>
    <property type="match status" value="1"/>
</dbReference>
<dbReference type="Pfam" id="PF03437">
    <property type="entry name" value="BtpA"/>
    <property type="match status" value="1"/>
</dbReference>
<dbReference type="PANTHER" id="PTHR21381:SF3">
    <property type="entry name" value="SGC REGION PROTEIN SGCQ-RELATED"/>
    <property type="match status" value="1"/>
</dbReference>
<dbReference type="RefSeq" id="WP_116226001.1">
    <property type="nucleotide sequence ID" value="NZ_AP018437.1"/>
</dbReference>
<dbReference type="PIRSF" id="PIRSF005956">
    <property type="entry name" value="BtpA"/>
    <property type="match status" value="1"/>
</dbReference>
<organism evidence="2 3">
    <name type="scientific">Pelolinea submarina</name>
    <dbReference type="NCBI Taxonomy" id="913107"/>
    <lineage>
        <taxon>Bacteria</taxon>
        <taxon>Bacillati</taxon>
        <taxon>Chloroflexota</taxon>
        <taxon>Anaerolineae</taxon>
        <taxon>Anaerolineales</taxon>
        <taxon>Anaerolineaceae</taxon>
        <taxon>Pelolinea</taxon>
    </lineage>
</organism>
<dbReference type="AlphaFoldDB" id="A0A347ZPY4"/>
<evidence type="ECO:0000256" key="1">
    <source>
        <dbReference type="ARBA" id="ARBA00006007"/>
    </source>
</evidence>
<dbReference type="EMBL" id="QUMS01000004">
    <property type="protein sequence ID" value="REG06306.1"/>
    <property type="molecule type" value="Genomic_DNA"/>
</dbReference>
<dbReference type="SUPFAM" id="SSF51366">
    <property type="entry name" value="Ribulose-phoshate binding barrel"/>
    <property type="match status" value="1"/>
</dbReference>
<comment type="caution">
    <text evidence="2">The sequence shown here is derived from an EMBL/GenBank/DDBJ whole genome shotgun (WGS) entry which is preliminary data.</text>
</comment>
<dbReference type="InterPro" id="IPR005137">
    <property type="entry name" value="BtpA"/>
</dbReference>
<evidence type="ECO:0000313" key="2">
    <source>
        <dbReference type="EMBL" id="REG06306.1"/>
    </source>
</evidence>
<keyword evidence="3" id="KW-1185">Reference proteome</keyword>
<reference evidence="2 3" key="1">
    <citation type="submission" date="2018-08" db="EMBL/GenBank/DDBJ databases">
        <title>Genomic Encyclopedia of Type Strains, Phase IV (KMG-IV): sequencing the most valuable type-strain genomes for metagenomic binning, comparative biology and taxonomic classification.</title>
        <authorList>
            <person name="Goeker M."/>
        </authorList>
    </citation>
    <scope>NUCLEOTIDE SEQUENCE [LARGE SCALE GENOMIC DNA]</scope>
    <source>
        <strain evidence="2 3">DSM 23923</strain>
    </source>
</reference>
<protein>
    <recommendedName>
        <fullName evidence="4">Photosystem I assembly BtpA</fullName>
    </recommendedName>
</protein>
<dbReference type="PANTHER" id="PTHR21381">
    <property type="entry name" value="ZGC:162297"/>
    <property type="match status" value="1"/>
</dbReference>
<evidence type="ECO:0008006" key="4">
    <source>
        <dbReference type="Google" id="ProtNLM"/>
    </source>
</evidence>
<dbReference type="NCBIfam" id="TIGR00259">
    <property type="entry name" value="thylakoid_BtpA"/>
    <property type="match status" value="1"/>
</dbReference>